<dbReference type="InterPro" id="IPR008862">
    <property type="entry name" value="Tcp11"/>
</dbReference>
<proteinExistence type="inferred from homology"/>
<comment type="similarity">
    <text evidence="1">Belongs to the TCP11 family.</text>
</comment>
<evidence type="ECO:0000256" key="1">
    <source>
        <dbReference type="ARBA" id="ARBA00010954"/>
    </source>
</evidence>
<gene>
    <name evidence="2" type="ORF">OKA104_LOCUS49670</name>
</gene>
<dbReference type="Proteomes" id="UP000663881">
    <property type="component" value="Unassembled WGS sequence"/>
</dbReference>
<dbReference type="EMBL" id="CAJOAY010023628">
    <property type="protein sequence ID" value="CAF4367693.1"/>
    <property type="molecule type" value="Genomic_DNA"/>
</dbReference>
<accession>A0A820M3H5</accession>
<comment type="caution">
    <text evidence="2">The sequence shown here is derived from an EMBL/GenBank/DDBJ whole genome shotgun (WGS) entry which is preliminary data.</text>
</comment>
<reference evidence="2" key="1">
    <citation type="submission" date="2021-02" db="EMBL/GenBank/DDBJ databases">
        <authorList>
            <person name="Nowell W R."/>
        </authorList>
    </citation>
    <scope>NUCLEOTIDE SEQUENCE</scope>
</reference>
<protein>
    <submittedName>
        <fullName evidence="2">Uncharacterized protein</fullName>
    </submittedName>
</protein>
<dbReference type="AlphaFoldDB" id="A0A820M3H5"/>
<sequence>MGIDPLLSTYKWLERAFNRLNTKDTVGWYQAPVDTTTTSPQESPSTILNEAYCELLLWNTKFTFPETLELDEIRYNQVHIATMRLLLISTIMTVLSHLTGSVLRDYESIKTMLKSEMIILLDDFPQKKKN</sequence>
<dbReference type="Pfam" id="PF05794">
    <property type="entry name" value="Tcp11"/>
    <property type="match status" value="1"/>
</dbReference>
<evidence type="ECO:0000313" key="3">
    <source>
        <dbReference type="Proteomes" id="UP000663881"/>
    </source>
</evidence>
<evidence type="ECO:0000313" key="2">
    <source>
        <dbReference type="EMBL" id="CAF4367693.1"/>
    </source>
</evidence>
<name>A0A820M3H5_9BILA</name>
<organism evidence="2 3">
    <name type="scientific">Adineta steineri</name>
    <dbReference type="NCBI Taxonomy" id="433720"/>
    <lineage>
        <taxon>Eukaryota</taxon>
        <taxon>Metazoa</taxon>
        <taxon>Spiralia</taxon>
        <taxon>Gnathifera</taxon>
        <taxon>Rotifera</taxon>
        <taxon>Eurotatoria</taxon>
        <taxon>Bdelloidea</taxon>
        <taxon>Adinetida</taxon>
        <taxon>Adinetidae</taxon>
        <taxon>Adineta</taxon>
    </lineage>
</organism>